<sequence length="40" mass="3883">MRLLEQLAAASAGSAAMGAARGNALPAVALGTATTTRLAR</sequence>
<name>A0A1H1HB26_9ACTN</name>
<organism evidence="1 2">
    <name type="scientific">Thermostaphylospora chromogena</name>
    <dbReference type="NCBI Taxonomy" id="35622"/>
    <lineage>
        <taxon>Bacteria</taxon>
        <taxon>Bacillati</taxon>
        <taxon>Actinomycetota</taxon>
        <taxon>Actinomycetes</taxon>
        <taxon>Streptosporangiales</taxon>
        <taxon>Thermomonosporaceae</taxon>
        <taxon>Thermostaphylospora</taxon>
    </lineage>
</organism>
<accession>A0A1H1HB26</accession>
<dbReference type="Proteomes" id="UP000217103">
    <property type="component" value="Unassembled WGS sequence"/>
</dbReference>
<dbReference type="AlphaFoldDB" id="A0A1H1HB26"/>
<proteinExistence type="predicted"/>
<dbReference type="RefSeq" id="WP_278247225.1">
    <property type="nucleotide sequence ID" value="NZ_FNKK01000002.1"/>
</dbReference>
<protein>
    <submittedName>
        <fullName evidence="1">Uncharacterized protein</fullName>
    </submittedName>
</protein>
<dbReference type="EMBL" id="FNKK01000002">
    <property type="protein sequence ID" value="SDR22569.1"/>
    <property type="molecule type" value="Genomic_DNA"/>
</dbReference>
<keyword evidence="2" id="KW-1185">Reference proteome</keyword>
<evidence type="ECO:0000313" key="2">
    <source>
        <dbReference type="Proteomes" id="UP000217103"/>
    </source>
</evidence>
<evidence type="ECO:0000313" key="1">
    <source>
        <dbReference type="EMBL" id="SDR22569.1"/>
    </source>
</evidence>
<gene>
    <name evidence="1" type="ORF">SAMN04489764_4230</name>
</gene>
<reference evidence="1 2" key="1">
    <citation type="submission" date="2016-10" db="EMBL/GenBank/DDBJ databases">
        <authorList>
            <person name="de Groot N.N."/>
        </authorList>
    </citation>
    <scope>NUCLEOTIDE SEQUENCE [LARGE SCALE GENOMIC DNA]</scope>
    <source>
        <strain evidence="1 2">DSM 43794</strain>
    </source>
</reference>
<dbReference type="STRING" id="35622.SAMN04489764_4230"/>